<accession>A0ABN9D126</accession>
<dbReference type="Proteomes" id="UP001162483">
    <property type="component" value="Unassembled WGS sequence"/>
</dbReference>
<protein>
    <submittedName>
        <fullName evidence="1">Uncharacterized protein</fullName>
    </submittedName>
</protein>
<proteinExistence type="predicted"/>
<comment type="caution">
    <text evidence="1">The sequence shown here is derived from an EMBL/GenBank/DDBJ whole genome shotgun (WGS) entry which is preliminary data.</text>
</comment>
<dbReference type="EMBL" id="CATNWA010013370">
    <property type="protein sequence ID" value="CAI9565036.1"/>
    <property type="molecule type" value="Genomic_DNA"/>
</dbReference>
<gene>
    <name evidence="1" type="ORF">SPARVUS_LOCUS6015994</name>
</gene>
<name>A0ABN9D126_9NEOB</name>
<evidence type="ECO:0000313" key="2">
    <source>
        <dbReference type="Proteomes" id="UP001162483"/>
    </source>
</evidence>
<keyword evidence="2" id="KW-1185">Reference proteome</keyword>
<evidence type="ECO:0000313" key="1">
    <source>
        <dbReference type="EMBL" id="CAI9565036.1"/>
    </source>
</evidence>
<reference evidence="1" key="1">
    <citation type="submission" date="2023-05" db="EMBL/GenBank/DDBJ databases">
        <authorList>
            <person name="Stuckert A."/>
        </authorList>
    </citation>
    <scope>NUCLEOTIDE SEQUENCE</scope>
</reference>
<sequence length="60" mass="6909">MLAGEKLFECKAARKINEGLINADFLLGSIDICKFLVKVICEGRNFVKPIKFRDDRVYCR</sequence>
<organism evidence="1 2">
    <name type="scientific">Staurois parvus</name>
    <dbReference type="NCBI Taxonomy" id="386267"/>
    <lineage>
        <taxon>Eukaryota</taxon>
        <taxon>Metazoa</taxon>
        <taxon>Chordata</taxon>
        <taxon>Craniata</taxon>
        <taxon>Vertebrata</taxon>
        <taxon>Euteleostomi</taxon>
        <taxon>Amphibia</taxon>
        <taxon>Batrachia</taxon>
        <taxon>Anura</taxon>
        <taxon>Neobatrachia</taxon>
        <taxon>Ranoidea</taxon>
        <taxon>Ranidae</taxon>
        <taxon>Staurois</taxon>
    </lineage>
</organism>